<evidence type="ECO:0000313" key="2">
    <source>
        <dbReference type="Proteomes" id="UP000191901"/>
    </source>
</evidence>
<sequence>MKAYEFAGEVTADGQLKIPEAALSQLAGHQQAVRVIVLVQEPSEAEAEDAWKTLVANQFLAGYSPEDAIYDAL</sequence>
<organism evidence="1 2">
    <name type="scientific">Halomicronema hongdechloris C2206</name>
    <dbReference type="NCBI Taxonomy" id="1641165"/>
    <lineage>
        <taxon>Bacteria</taxon>
        <taxon>Bacillati</taxon>
        <taxon>Cyanobacteriota</taxon>
        <taxon>Cyanophyceae</taxon>
        <taxon>Nodosilineales</taxon>
        <taxon>Nodosilineaceae</taxon>
        <taxon>Halomicronema</taxon>
    </lineage>
</organism>
<accession>A0A1Z3HKX3</accession>
<dbReference type="STRING" id="1641165.XM38_16600"/>
<dbReference type="KEGG" id="hhg:XM38_018940"/>
<evidence type="ECO:0000313" key="1">
    <source>
        <dbReference type="EMBL" id="ASC70945.1"/>
    </source>
</evidence>
<proteinExistence type="predicted"/>
<protein>
    <submittedName>
        <fullName evidence="1">Uncharacterized protein</fullName>
    </submittedName>
</protein>
<dbReference type="OrthoDB" id="573320at2"/>
<name>A0A1Z3HKX3_9CYAN</name>
<dbReference type="EMBL" id="CP021983">
    <property type="protein sequence ID" value="ASC70945.1"/>
    <property type="molecule type" value="Genomic_DNA"/>
</dbReference>
<gene>
    <name evidence="1" type="ORF">XM38_018940</name>
</gene>
<reference evidence="1 2" key="1">
    <citation type="journal article" date="2016" name="Biochim. Biophys. Acta">
        <title>Characterization of red-shifted phycobilisomes isolated from the chlorophyll f-containing cyanobacterium Halomicronema hongdechloris.</title>
        <authorList>
            <person name="Li Y."/>
            <person name="Lin Y."/>
            <person name="Garvey C.J."/>
            <person name="Birch D."/>
            <person name="Corkery R.W."/>
            <person name="Loughlin P.C."/>
            <person name="Scheer H."/>
            <person name="Willows R.D."/>
            <person name="Chen M."/>
        </authorList>
    </citation>
    <scope>NUCLEOTIDE SEQUENCE [LARGE SCALE GENOMIC DNA]</scope>
    <source>
        <strain evidence="1 2">C2206</strain>
    </source>
</reference>
<dbReference type="Proteomes" id="UP000191901">
    <property type="component" value="Chromosome"/>
</dbReference>
<dbReference type="AlphaFoldDB" id="A0A1Z3HKX3"/>
<dbReference type="RefSeq" id="WP_080811076.1">
    <property type="nucleotide sequence ID" value="NZ_CP021983.2"/>
</dbReference>
<keyword evidence="2" id="KW-1185">Reference proteome</keyword>